<organism evidence="2 3">
    <name type="scientific">Hebeloma cylindrosporum</name>
    <dbReference type="NCBI Taxonomy" id="76867"/>
    <lineage>
        <taxon>Eukaryota</taxon>
        <taxon>Fungi</taxon>
        <taxon>Dikarya</taxon>
        <taxon>Basidiomycota</taxon>
        <taxon>Agaricomycotina</taxon>
        <taxon>Agaricomycetes</taxon>
        <taxon>Agaricomycetidae</taxon>
        <taxon>Agaricales</taxon>
        <taxon>Agaricineae</taxon>
        <taxon>Hymenogastraceae</taxon>
        <taxon>Hebeloma</taxon>
    </lineage>
</organism>
<keyword evidence="1" id="KW-1133">Transmembrane helix</keyword>
<feature type="transmembrane region" description="Helical" evidence="1">
    <location>
        <begin position="232"/>
        <end position="254"/>
    </location>
</feature>
<name>A0A0C2Y7H8_HEBCY</name>
<evidence type="ECO:0008006" key="4">
    <source>
        <dbReference type="Google" id="ProtNLM"/>
    </source>
</evidence>
<gene>
    <name evidence="2" type="ORF">M413DRAFT_293799</name>
</gene>
<feature type="transmembrane region" description="Helical" evidence="1">
    <location>
        <begin position="133"/>
        <end position="157"/>
    </location>
</feature>
<accession>A0A0C2Y7H8</accession>
<evidence type="ECO:0000313" key="3">
    <source>
        <dbReference type="Proteomes" id="UP000053424"/>
    </source>
</evidence>
<reference evidence="2 3" key="1">
    <citation type="submission" date="2014-04" db="EMBL/GenBank/DDBJ databases">
        <authorList>
            <consortium name="DOE Joint Genome Institute"/>
            <person name="Kuo A."/>
            <person name="Gay G."/>
            <person name="Dore J."/>
            <person name="Kohler A."/>
            <person name="Nagy L.G."/>
            <person name="Floudas D."/>
            <person name="Copeland A."/>
            <person name="Barry K.W."/>
            <person name="Cichocki N."/>
            <person name="Veneault-Fourrey C."/>
            <person name="LaButti K."/>
            <person name="Lindquist E.A."/>
            <person name="Lipzen A."/>
            <person name="Lundell T."/>
            <person name="Morin E."/>
            <person name="Murat C."/>
            <person name="Sun H."/>
            <person name="Tunlid A."/>
            <person name="Henrissat B."/>
            <person name="Grigoriev I.V."/>
            <person name="Hibbett D.S."/>
            <person name="Martin F."/>
            <person name="Nordberg H.P."/>
            <person name="Cantor M.N."/>
            <person name="Hua S.X."/>
        </authorList>
    </citation>
    <scope>NUCLEOTIDE SEQUENCE [LARGE SCALE GENOMIC DNA]</scope>
    <source>
        <strain evidence="3">h7</strain>
    </source>
</reference>
<feature type="transmembrane region" description="Helical" evidence="1">
    <location>
        <begin position="192"/>
        <end position="211"/>
    </location>
</feature>
<evidence type="ECO:0000313" key="2">
    <source>
        <dbReference type="EMBL" id="KIM45803.1"/>
    </source>
</evidence>
<dbReference type="HOGENOM" id="CLU_824007_0_0_1"/>
<evidence type="ECO:0000256" key="1">
    <source>
        <dbReference type="SAM" id="Phobius"/>
    </source>
</evidence>
<sequence>MGSKTSVSCHWYINTAKIILWLPLQQFLRTTSSAHFLTRSSIFGSNEMVSSERTLHRREVLRPVLPNCTVGDQHQSPPISADARLTTGTGFCVGIYSSPQLSTCFLRFACTLFTMEIDAVQSLFLEKYQADRCLSVCTVLIFFLVLCLGECAGEFYVCFVSSATAARTAFLPPAGIPWPGCLTVGLPVRLTLASWIPNIFVNSIFFLASLVRFRHSFRENSLSRKEMGQQSALLRICIRDGTLFYFLTISIVIINMSTTIIKNGQMALLTSPWLITIYSFSGAHIILNLRSAGKPANLTDVSQTMKFEVRSQRHAFPQNTTIGTNSETLGRTLHEEY</sequence>
<feature type="transmembrane region" description="Helical" evidence="1">
    <location>
        <begin position="266"/>
        <end position="287"/>
    </location>
</feature>
<reference evidence="3" key="2">
    <citation type="submission" date="2015-01" db="EMBL/GenBank/DDBJ databases">
        <title>Evolutionary Origins and Diversification of the Mycorrhizal Mutualists.</title>
        <authorList>
            <consortium name="DOE Joint Genome Institute"/>
            <consortium name="Mycorrhizal Genomics Consortium"/>
            <person name="Kohler A."/>
            <person name="Kuo A."/>
            <person name="Nagy L.G."/>
            <person name="Floudas D."/>
            <person name="Copeland A."/>
            <person name="Barry K.W."/>
            <person name="Cichocki N."/>
            <person name="Veneault-Fourrey C."/>
            <person name="LaButti K."/>
            <person name="Lindquist E.A."/>
            <person name="Lipzen A."/>
            <person name="Lundell T."/>
            <person name="Morin E."/>
            <person name="Murat C."/>
            <person name="Riley R."/>
            <person name="Ohm R."/>
            <person name="Sun H."/>
            <person name="Tunlid A."/>
            <person name="Henrissat B."/>
            <person name="Grigoriev I.V."/>
            <person name="Hibbett D.S."/>
            <person name="Martin F."/>
        </authorList>
    </citation>
    <scope>NUCLEOTIDE SEQUENCE [LARGE SCALE GENOMIC DNA]</scope>
    <source>
        <strain evidence="3">h7</strain>
    </source>
</reference>
<protein>
    <recommendedName>
        <fullName evidence="4">G protein-coupled receptor</fullName>
    </recommendedName>
</protein>
<dbReference type="Proteomes" id="UP000053424">
    <property type="component" value="Unassembled WGS sequence"/>
</dbReference>
<proteinExistence type="predicted"/>
<keyword evidence="1" id="KW-0812">Transmembrane</keyword>
<dbReference type="EMBL" id="KN831771">
    <property type="protein sequence ID" value="KIM45803.1"/>
    <property type="molecule type" value="Genomic_DNA"/>
</dbReference>
<keyword evidence="1" id="KW-0472">Membrane</keyword>
<dbReference type="OrthoDB" id="2952413at2759"/>
<dbReference type="AlphaFoldDB" id="A0A0C2Y7H8"/>
<keyword evidence="3" id="KW-1185">Reference proteome</keyword>